<proteinExistence type="inferred from homology"/>
<protein>
    <recommendedName>
        <fullName evidence="6">Short chain dehydrogenase</fullName>
    </recommendedName>
</protein>
<dbReference type="InterPro" id="IPR036291">
    <property type="entry name" value="NAD(P)-bd_dom_sf"/>
</dbReference>
<dbReference type="PANTHER" id="PTHR43391:SF14">
    <property type="entry name" value="DEHYDROGENASE_REDUCTASE SDR FAMILY PROTEIN 7-LIKE"/>
    <property type="match status" value="1"/>
</dbReference>
<dbReference type="Pfam" id="PF00106">
    <property type="entry name" value="adh_short"/>
    <property type="match status" value="1"/>
</dbReference>
<accession>A0A1S1QRA1</accession>
<name>A0A1S1QRA1_9ACTN</name>
<keyword evidence="3" id="KW-0560">Oxidoreductase</keyword>
<keyword evidence="2" id="KW-0521">NADP</keyword>
<evidence type="ECO:0000256" key="2">
    <source>
        <dbReference type="ARBA" id="ARBA00022857"/>
    </source>
</evidence>
<dbReference type="AlphaFoldDB" id="A0A1S1QRA1"/>
<dbReference type="Gene3D" id="3.40.50.720">
    <property type="entry name" value="NAD(P)-binding Rossmann-like Domain"/>
    <property type="match status" value="1"/>
</dbReference>
<dbReference type="InterPro" id="IPR002347">
    <property type="entry name" value="SDR_fam"/>
</dbReference>
<evidence type="ECO:0000256" key="3">
    <source>
        <dbReference type="ARBA" id="ARBA00023002"/>
    </source>
</evidence>
<dbReference type="EMBL" id="MBLM01000125">
    <property type="protein sequence ID" value="OHV34914.1"/>
    <property type="molecule type" value="Genomic_DNA"/>
</dbReference>
<dbReference type="CDD" id="cd05233">
    <property type="entry name" value="SDR_c"/>
    <property type="match status" value="1"/>
</dbReference>
<comment type="similarity">
    <text evidence="1">Belongs to the short-chain dehydrogenases/reductases (SDR) family.</text>
</comment>
<dbReference type="PANTHER" id="PTHR43391">
    <property type="entry name" value="RETINOL DEHYDROGENASE-RELATED"/>
    <property type="match status" value="1"/>
</dbReference>
<comment type="caution">
    <text evidence="4">The sequence shown here is derived from an EMBL/GenBank/DDBJ whole genome shotgun (WGS) entry which is preliminary data.</text>
</comment>
<evidence type="ECO:0000256" key="1">
    <source>
        <dbReference type="ARBA" id="ARBA00006484"/>
    </source>
</evidence>
<keyword evidence="5" id="KW-1185">Reference proteome</keyword>
<evidence type="ECO:0008006" key="6">
    <source>
        <dbReference type="Google" id="ProtNLM"/>
    </source>
</evidence>
<sequence>MYCAGVGILRPLAELDAADWRRTFDTNVVGAALVTKAALPHLTASNGTVAYLSSISASFTDPWPGLGAYVVSKAALDKLIEAWRAEHGSVGFTRVVVGNCVGGEGASATSLTAEWDQDLAARFYPAWMAKGYVNSDFLDVDEIVRVIANLLENRAGTSIPSITITARSIAASS</sequence>
<reference evidence="5" key="1">
    <citation type="submission" date="2016-07" db="EMBL/GenBank/DDBJ databases">
        <title>Sequence Frankia sp. strain CcI1.17.</title>
        <authorList>
            <person name="Ghodhbane-Gtari F."/>
            <person name="Swanson E."/>
            <person name="Gueddou A."/>
            <person name="Morris K."/>
            <person name="Hezbri K."/>
            <person name="Ktari A."/>
            <person name="Nouioui I."/>
            <person name="Abebe-Akele F."/>
            <person name="Simpson S."/>
            <person name="Thomas K."/>
            <person name="Gtari M."/>
            <person name="Tisa L.S."/>
            <person name="Hurst S."/>
        </authorList>
    </citation>
    <scope>NUCLEOTIDE SEQUENCE [LARGE SCALE GENOMIC DNA]</scope>
    <source>
        <strain evidence="5">Cc1.17</strain>
    </source>
</reference>
<dbReference type="SUPFAM" id="SSF51735">
    <property type="entry name" value="NAD(P)-binding Rossmann-fold domains"/>
    <property type="match status" value="1"/>
</dbReference>
<gene>
    <name evidence="4" type="ORF">CC117_20560</name>
</gene>
<organism evidence="4 5">
    <name type="scientific">Parafrankia colletiae</name>
    <dbReference type="NCBI Taxonomy" id="573497"/>
    <lineage>
        <taxon>Bacteria</taxon>
        <taxon>Bacillati</taxon>
        <taxon>Actinomycetota</taxon>
        <taxon>Actinomycetes</taxon>
        <taxon>Frankiales</taxon>
        <taxon>Frankiaceae</taxon>
        <taxon>Parafrankia</taxon>
    </lineage>
</organism>
<dbReference type="Proteomes" id="UP000179627">
    <property type="component" value="Unassembled WGS sequence"/>
</dbReference>
<dbReference type="GO" id="GO:0005829">
    <property type="term" value="C:cytosol"/>
    <property type="evidence" value="ECO:0007669"/>
    <property type="project" value="TreeGrafter"/>
</dbReference>
<evidence type="ECO:0000313" key="5">
    <source>
        <dbReference type="Proteomes" id="UP000179627"/>
    </source>
</evidence>
<evidence type="ECO:0000313" key="4">
    <source>
        <dbReference type="EMBL" id="OHV34914.1"/>
    </source>
</evidence>
<dbReference type="GO" id="GO:0016491">
    <property type="term" value="F:oxidoreductase activity"/>
    <property type="evidence" value="ECO:0007669"/>
    <property type="project" value="UniProtKB-KW"/>
</dbReference>